<protein>
    <recommendedName>
        <fullName evidence="4">WD repeat-containing protein 54 beta-propeller domain-containing protein</fullName>
    </recommendedName>
</protein>
<dbReference type="EMBL" id="HBIP01021072">
    <property type="protein sequence ID" value="CAE0497496.1"/>
    <property type="molecule type" value="Transcribed_RNA"/>
</dbReference>
<organism evidence="5">
    <name type="scientific">Dunaliella tertiolecta</name>
    <name type="common">Green alga</name>
    <dbReference type="NCBI Taxonomy" id="3047"/>
    <lineage>
        <taxon>Eukaryota</taxon>
        <taxon>Viridiplantae</taxon>
        <taxon>Chlorophyta</taxon>
        <taxon>core chlorophytes</taxon>
        <taxon>Chlorophyceae</taxon>
        <taxon>CS clade</taxon>
        <taxon>Chlamydomonadales</taxon>
        <taxon>Dunaliellaceae</taxon>
        <taxon>Dunaliella</taxon>
    </lineage>
</organism>
<evidence type="ECO:0000256" key="3">
    <source>
        <dbReference type="PROSITE-ProRule" id="PRU00221"/>
    </source>
</evidence>
<dbReference type="InterPro" id="IPR001680">
    <property type="entry name" value="WD40_rpt"/>
</dbReference>
<evidence type="ECO:0000256" key="2">
    <source>
        <dbReference type="ARBA" id="ARBA00022737"/>
    </source>
</evidence>
<keyword evidence="1 3" id="KW-0853">WD repeat</keyword>
<evidence type="ECO:0000259" key="4">
    <source>
        <dbReference type="Pfam" id="PF21031"/>
    </source>
</evidence>
<dbReference type="Gene3D" id="2.130.10.10">
    <property type="entry name" value="YVTN repeat-like/Quinoprotein amine dehydrogenase"/>
    <property type="match status" value="1"/>
</dbReference>
<dbReference type="InterPro" id="IPR036322">
    <property type="entry name" value="WD40_repeat_dom_sf"/>
</dbReference>
<evidence type="ECO:0000313" key="5">
    <source>
        <dbReference type="EMBL" id="CAE0497496.1"/>
    </source>
</evidence>
<evidence type="ECO:0000256" key="1">
    <source>
        <dbReference type="ARBA" id="ARBA00022574"/>
    </source>
</evidence>
<name>A0A7S3QZ72_DUNTE</name>
<gene>
    <name evidence="5" type="ORF">DTER00134_LOCUS12569</name>
</gene>
<feature type="repeat" description="WD" evidence="3">
    <location>
        <begin position="275"/>
        <end position="308"/>
    </location>
</feature>
<proteinExistence type="predicted"/>
<dbReference type="SMART" id="SM00320">
    <property type="entry name" value="WD40"/>
    <property type="match status" value="4"/>
</dbReference>
<accession>A0A7S3QZ72</accession>
<dbReference type="PANTHER" id="PTHR19857:SF8">
    <property type="entry name" value="ANGIO-ASSOCIATED MIGRATORY CELL PROTEIN"/>
    <property type="match status" value="1"/>
</dbReference>
<dbReference type="Pfam" id="PF21031">
    <property type="entry name" value="WDR54"/>
    <property type="match status" value="1"/>
</dbReference>
<dbReference type="PROSITE" id="PS50294">
    <property type="entry name" value="WD_REPEATS_REGION"/>
    <property type="match status" value="1"/>
</dbReference>
<dbReference type="SUPFAM" id="SSF50978">
    <property type="entry name" value="WD40 repeat-like"/>
    <property type="match status" value="1"/>
</dbReference>
<reference evidence="5" key="1">
    <citation type="submission" date="2021-01" db="EMBL/GenBank/DDBJ databases">
        <authorList>
            <person name="Corre E."/>
            <person name="Pelletier E."/>
            <person name="Niang G."/>
            <person name="Scheremetjew M."/>
            <person name="Finn R."/>
            <person name="Kale V."/>
            <person name="Holt S."/>
            <person name="Cochrane G."/>
            <person name="Meng A."/>
            <person name="Brown T."/>
            <person name="Cohen L."/>
        </authorList>
    </citation>
    <scope>NUCLEOTIDE SEQUENCE</scope>
    <source>
        <strain evidence="5">CCMP1320</strain>
    </source>
</reference>
<dbReference type="PROSITE" id="PS50082">
    <property type="entry name" value="WD_REPEATS_2"/>
    <property type="match status" value="1"/>
</dbReference>
<keyword evidence="2" id="KW-0677">Repeat</keyword>
<dbReference type="InterPro" id="IPR049546">
    <property type="entry name" value="WDR54_beta_prop"/>
</dbReference>
<dbReference type="AlphaFoldDB" id="A0A7S3QZ72"/>
<dbReference type="InterPro" id="IPR051179">
    <property type="entry name" value="WD_repeat_multifunction"/>
</dbReference>
<feature type="domain" description="WD repeat-containing protein 54 beta-propeller" evidence="4">
    <location>
        <begin position="132"/>
        <end position="354"/>
    </location>
</feature>
<dbReference type="PANTHER" id="PTHR19857">
    <property type="entry name" value="MITOCHONDRIAL DIVISION PROTEIN 1-RELATED"/>
    <property type="match status" value="1"/>
</dbReference>
<dbReference type="InterPro" id="IPR015943">
    <property type="entry name" value="WD40/YVTN_repeat-like_dom_sf"/>
</dbReference>
<sequence length="360" mass="38848">MASSYDPKPLRAPMKPSPIADYSNLSLIGQQMVYAHPRAACLVSTSSIHVGTHVDVRKAEPSPLEIVRSVRALPHGTSGYIVMSTASGIQVWDQSCARQLFQWMLPEVKKVIQGESLQGEMAGVHNGVGEVYAPFVRGAALCLARNGSTNLCFGSSSGTLYVSEVDQSGRIQEPTPFFGHSSPITCMSTEYQSHHGRHIADKSPGSHLLASADEAGNISVWLAVSGDEYKVLSSIPSASIPATSLAIRHDCLIAARLNGIIQVYGLKDSKLRAEIVAHSRWLTCMDIHPTKDIIVSGAEDGTINMWTLPIHNHKVTNLLSVTWMHAAVTGVTFCGSTFDDLAAVAYDTDELRVYKPLLPT</sequence>